<dbReference type="HOGENOM" id="CLU_1142764_0_0_1"/>
<name>E4ZW61_LEPMJ</name>
<dbReference type="EMBL" id="FP929127">
    <property type="protein sequence ID" value="CBX95837.1"/>
    <property type="molecule type" value="Genomic_DNA"/>
</dbReference>
<dbReference type="OMA" id="MYWPHIS"/>
<gene>
    <name evidence="2" type="ORF">LEMA_P029890.1</name>
</gene>
<organism evidence="3">
    <name type="scientific">Leptosphaeria maculans (strain JN3 / isolate v23.1.3 / race Av1-4-5-6-7-8)</name>
    <name type="common">Blackleg fungus</name>
    <name type="synonym">Phoma lingam</name>
    <dbReference type="NCBI Taxonomy" id="985895"/>
    <lineage>
        <taxon>Eukaryota</taxon>
        <taxon>Fungi</taxon>
        <taxon>Dikarya</taxon>
        <taxon>Ascomycota</taxon>
        <taxon>Pezizomycotina</taxon>
        <taxon>Dothideomycetes</taxon>
        <taxon>Pleosporomycetidae</taxon>
        <taxon>Pleosporales</taxon>
        <taxon>Pleosporineae</taxon>
        <taxon>Leptosphaeriaceae</taxon>
        <taxon>Plenodomus</taxon>
        <taxon>Plenodomus lingam/Leptosphaeria maculans species complex</taxon>
    </lineage>
</organism>
<dbReference type="RefSeq" id="XP_003839316.1">
    <property type="nucleotide sequence ID" value="XM_003839268.1"/>
</dbReference>
<proteinExistence type="predicted"/>
<dbReference type="VEuPathDB" id="FungiDB:LEMA_P029890.1"/>
<feature type="region of interest" description="Disordered" evidence="1">
    <location>
        <begin position="204"/>
        <end position="223"/>
    </location>
</feature>
<dbReference type="GeneID" id="13281116"/>
<dbReference type="Proteomes" id="UP000002668">
    <property type="component" value="Genome"/>
</dbReference>
<dbReference type="eggNOG" id="ENOG502TFY4">
    <property type="taxonomic scope" value="Eukaryota"/>
</dbReference>
<accession>E4ZW61</accession>
<dbReference type="OrthoDB" id="3691338at2759"/>
<dbReference type="AlphaFoldDB" id="E4ZW61"/>
<evidence type="ECO:0000313" key="3">
    <source>
        <dbReference type="Proteomes" id="UP000002668"/>
    </source>
</evidence>
<dbReference type="InParanoid" id="E4ZW61"/>
<evidence type="ECO:0000313" key="2">
    <source>
        <dbReference type="EMBL" id="CBX95837.1"/>
    </source>
</evidence>
<keyword evidence="3" id="KW-1185">Reference proteome</keyword>
<protein>
    <submittedName>
        <fullName evidence="2">Uncharacterized protein</fullName>
    </submittedName>
</protein>
<sequence>MFLFQKKPASTEVAGMRLTRDVCEVLIDVCKTYKQLLRLQISDIQNLLRSEDFSTSLALLTSIQERHVQIKHQLIDLIDRVRDSNAPWLDELSDTEVSMSGKVKTCNRMSRPFALGWKTAAKKYWPLIAENYETIISLLERLDNELQSAMQDESLWNGQPQRLADRVSIRRFLTLGTPSTSRTASTTRFSKQVAVRDIPGREFAVEDENDPTPSLPVLKDRTVALTDDRRRTLEKYSSRRAQS</sequence>
<evidence type="ECO:0000256" key="1">
    <source>
        <dbReference type="SAM" id="MobiDB-lite"/>
    </source>
</evidence>
<reference evidence="3" key="1">
    <citation type="journal article" date="2011" name="Nat. Commun.">
        <title>Effector diversification within compartments of the Leptosphaeria maculans genome affected by Repeat-Induced Point mutations.</title>
        <authorList>
            <person name="Rouxel T."/>
            <person name="Grandaubert J."/>
            <person name="Hane J.K."/>
            <person name="Hoede C."/>
            <person name="van de Wouw A.P."/>
            <person name="Couloux A."/>
            <person name="Dominguez V."/>
            <person name="Anthouard V."/>
            <person name="Bally P."/>
            <person name="Bourras S."/>
            <person name="Cozijnsen A.J."/>
            <person name="Ciuffetti L.M."/>
            <person name="Degrave A."/>
            <person name="Dilmaghani A."/>
            <person name="Duret L."/>
            <person name="Fudal I."/>
            <person name="Goodwin S.B."/>
            <person name="Gout L."/>
            <person name="Glaser N."/>
            <person name="Linglin J."/>
            <person name="Kema G.H.J."/>
            <person name="Lapalu N."/>
            <person name="Lawrence C.B."/>
            <person name="May K."/>
            <person name="Meyer M."/>
            <person name="Ollivier B."/>
            <person name="Poulain J."/>
            <person name="Schoch C.L."/>
            <person name="Simon A."/>
            <person name="Spatafora J.W."/>
            <person name="Stachowiak A."/>
            <person name="Turgeon B.G."/>
            <person name="Tyler B.M."/>
            <person name="Vincent D."/>
            <person name="Weissenbach J."/>
            <person name="Amselem J."/>
            <person name="Quesneville H."/>
            <person name="Oliver R.P."/>
            <person name="Wincker P."/>
            <person name="Balesdent M.-H."/>
            <person name="Howlett B.J."/>
        </authorList>
    </citation>
    <scope>NUCLEOTIDE SEQUENCE [LARGE SCALE GENOMIC DNA]</scope>
    <source>
        <strain evidence="3">JN3 / isolate v23.1.3 / race Av1-4-5-6-7-8</strain>
    </source>
</reference>